<protein>
    <submittedName>
        <fullName evidence="1">Uncharacterized protein</fullName>
    </submittedName>
</protein>
<keyword evidence="2" id="KW-1185">Reference proteome</keyword>
<dbReference type="Proteomes" id="UP001066276">
    <property type="component" value="Chromosome 2_2"/>
</dbReference>
<comment type="caution">
    <text evidence="1">The sequence shown here is derived from an EMBL/GenBank/DDBJ whole genome shotgun (WGS) entry which is preliminary data.</text>
</comment>
<dbReference type="AlphaFoldDB" id="A0AAV7V3Y8"/>
<accession>A0AAV7V3Y8</accession>
<proteinExistence type="predicted"/>
<evidence type="ECO:0000313" key="2">
    <source>
        <dbReference type="Proteomes" id="UP001066276"/>
    </source>
</evidence>
<dbReference type="EMBL" id="JANPWB010000004">
    <property type="protein sequence ID" value="KAJ1195299.1"/>
    <property type="molecule type" value="Genomic_DNA"/>
</dbReference>
<evidence type="ECO:0000313" key="1">
    <source>
        <dbReference type="EMBL" id="KAJ1195299.1"/>
    </source>
</evidence>
<feature type="non-terminal residue" evidence="1">
    <location>
        <position position="79"/>
    </location>
</feature>
<organism evidence="1 2">
    <name type="scientific">Pleurodeles waltl</name>
    <name type="common">Iberian ribbed newt</name>
    <dbReference type="NCBI Taxonomy" id="8319"/>
    <lineage>
        <taxon>Eukaryota</taxon>
        <taxon>Metazoa</taxon>
        <taxon>Chordata</taxon>
        <taxon>Craniata</taxon>
        <taxon>Vertebrata</taxon>
        <taxon>Euteleostomi</taxon>
        <taxon>Amphibia</taxon>
        <taxon>Batrachia</taxon>
        <taxon>Caudata</taxon>
        <taxon>Salamandroidea</taxon>
        <taxon>Salamandridae</taxon>
        <taxon>Pleurodelinae</taxon>
        <taxon>Pleurodeles</taxon>
    </lineage>
</organism>
<name>A0AAV7V3Y8_PLEWA</name>
<gene>
    <name evidence="1" type="ORF">NDU88_004580</name>
</gene>
<reference evidence="1" key="1">
    <citation type="journal article" date="2022" name="bioRxiv">
        <title>Sequencing and chromosome-scale assembly of the giantPleurodeles waltlgenome.</title>
        <authorList>
            <person name="Brown T."/>
            <person name="Elewa A."/>
            <person name="Iarovenko S."/>
            <person name="Subramanian E."/>
            <person name="Araus A.J."/>
            <person name="Petzold A."/>
            <person name="Susuki M."/>
            <person name="Suzuki K.-i.T."/>
            <person name="Hayashi T."/>
            <person name="Toyoda A."/>
            <person name="Oliveira C."/>
            <person name="Osipova E."/>
            <person name="Leigh N.D."/>
            <person name="Simon A."/>
            <person name="Yun M.H."/>
        </authorList>
    </citation>
    <scope>NUCLEOTIDE SEQUENCE</scope>
    <source>
        <strain evidence="1">20211129_DDA</strain>
        <tissue evidence="1">Liver</tissue>
    </source>
</reference>
<sequence length="79" mass="9163">MRLVAYERKGESRTLCVLPERNEEIQLRALSWIPASWRRFSRVRWHTVSKAAERSRRMRAEVSPLSICCLMSSVAAKSA</sequence>